<dbReference type="HOGENOM" id="CLU_1488247_0_0_11"/>
<dbReference type="AlphaFoldDB" id="A0A089WXZ0"/>
<dbReference type="GO" id="GO:0016787">
    <property type="term" value="F:hydrolase activity"/>
    <property type="evidence" value="ECO:0007669"/>
    <property type="project" value="UniProtKB-KW"/>
</dbReference>
<reference evidence="2" key="1">
    <citation type="journal article" date="2015" name="J. Biotechnol.">
        <title>Complete genome sequence of the actinobacterium Streptomyces glaucescens GLA.O (DSM 40922) consisting of a linear chromosome and one linear plasmid.</title>
        <authorList>
            <person name="Ortseifen V."/>
            <person name="Winkler A."/>
            <person name="Albersmeier A."/>
            <person name="Wendler S."/>
            <person name="Puhler A."/>
            <person name="Kalinowski J."/>
            <person name="Ruckert C."/>
        </authorList>
    </citation>
    <scope>NUCLEOTIDE SEQUENCE [LARGE SCALE GENOMIC DNA]</scope>
    <source>
        <strain evidence="2">DSM 40922 / GLA O</strain>
    </source>
</reference>
<dbReference type="SUPFAM" id="SSF49899">
    <property type="entry name" value="Concanavalin A-like lectins/glucanases"/>
    <property type="match status" value="1"/>
</dbReference>
<dbReference type="InterPro" id="IPR013320">
    <property type="entry name" value="ConA-like_dom_sf"/>
</dbReference>
<dbReference type="STRING" id="1907.SGLAU_01295"/>
<dbReference type="eggNOG" id="COG2273">
    <property type="taxonomic scope" value="Bacteria"/>
</dbReference>
<accession>A0A089WXZ0</accession>
<evidence type="ECO:0000313" key="1">
    <source>
        <dbReference type="EMBL" id="AIR96287.1"/>
    </source>
</evidence>
<gene>
    <name evidence="1" type="ORF">SGLAU_01295</name>
</gene>
<evidence type="ECO:0000313" key="2">
    <source>
        <dbReference type="Proteomes" id="UP000029482"/>
    </source>
</evidence>
<dbReference type="Proteomes" id="UP000029482">
    <property type="component" value="Chromosome"/>
</dbReference>
<name>A0A089WXZ0_STRGA</name>
<dbReference type="CDD" id="cd00413">
    <property type="entry name" value="Glyco_hydrolase_16"/>
    <property type="match status" value="1"/>
</dbReference>
<keyword evidence="2" id="KW-1185">Reference proteome</keyword>
<proteinExistence type="predicted"/>
<organism evidence="1 2">
    <name type="scientific">Streptomyces glaucescens</name>
    <dbReference type="NCBI Taxonomy" id="1907"/>
    <lineage>
        <taxon>Bacteria</taxon>
        <taxon>Bacillati</taxon>
        <taxon>Actinomycetota</taxon>
        <taxon>Actinomycetes</taxon>
        <taxon>Kitasatosporales</taxon>
        <taxon>Streptomycetaceae</taxon>
        <taxon>Streptomyces</taxon>
    </lineage>
</organism>
<sequence>MFPKAEPVGYSASGRHVPLRFPATPPRESANPSTCAEYDFEYLPNGGWGEPANILNTTSWETYHPDPWQAVNQHTESRRSHAGWHDLLLTIDGSSIKYYVDGRLFGTHDAAYLPERPMSINFNQWLIDLDGQPSTTPRSYEQQVDYVLHVKDQVLTPDQVEARVAAYRAAGTGYEDTVPTA</sequence>
<dbReference type="EMBL" id="CP009438">
    <property type="protein sequence ID" value="AIR96287.1"/>
    <property type="molecule type" value="Genomic_DNA"/>
</dbReference>
<protein>
    <submittedName>
        <fullName evidence="1">Hydrolase</fullName>
    </submittedName>
</protein>
<dbReference type="Gene3D" id="2.60.120.200">
    <property type="match status" value="1"/>
</dbReference>
<keyword evidence="1" id="KW-0378">Hydrolase</keyword>
<dbReference type="KEGG" id="sgu:SGLAU_01295"/>